<evidence type="ECO:0000313" key="3">
    <source>
        <dbReference type="Proteomes" id="UP001152622"/>
    </source>
</evidence>
<sequence>MQRYIQQIIRFLMAEVRQARQHGSGIMEGGLLIAVSAEDDVPSPNKLNCTVAAAGRWCFGITAAEIKQEVVKRLPSSISLSSPVDPEELSIFTETWGPLRFLLSVSVQVGEERQPASSGFLRTEQVLHRLSLVYGLVEIQFILKVNEAVSRQVFSGRADSRYVLESRHILTKSDLYLRCPLSLGPGPQCGRLHPVPGRAVPLLLPPEVAGTGLCGETSLLPLAALGPCVEQYPNRPACLAEIRISFPLWQSHFDNEGPAGFLSRLGGLLSWEQFGLSGVRRVERPFTEVDCVSATGDLCAEVFTPWDREQSQTTEQSLILFLFIQHTDPFHSQLSDYIASEEVLEQHLDQILLHNEDRVRSALHSVLESALSMSLKRLKARGKIVSSMPVILSSLSTVVTSSSSLEFRMACLDRMKVRDTHELAIRLRQSLQKVTEGRCLHSRKCDNSKCLSAAPGAEDDSEHRQAETRGTAEQEWACAELSHPNEEAVPEGQRRAAGQASPAGKRPCAEELDSNQQPLKQRVVRRPGTALCPLQPSQSLHSAPVPAAPHEDEGEQQEDALWLQEISNMSDWEWEC</sequence>
<dbReference type="AlphaFoldDB" id="A0A9Q1IFM1"/>
<evidence type="ECO:0000313" key="2">
    <source>
        <dbReference type="EMBL" id="KAJ8337952.1"/>
    </source>
</evidence>
<evidence type="ECO:0008006" key="4">
    <source>
        <dbReference type="Google" id="ProtNLM"/>
    </source>
</evidence>
<keyword evidence="3" id="KW-1185">Reference proteome</keyword>
<dbReference type="GO" id="GO:0042138">
    <property type="term" value="P:meiotic DNA double-strand break formation"/>
    <property type="evidence" value="ECO:0007669"/>
    <property type="project" value="InterPro"/>
</dbReference>
<dbReference type="EMBL" id="JAINUF010000018">
    <property type="protein sequence ID" value="KAJ8337952.1"/>
    <property type="molecule type" value="Genomic_DNA"/>
</dbReference>
<dbReference type="OrthoDB" id="8810337at2759"/>
<dbReference type="InterPro" id="IPR028040">
    <property type="entry name" value="TopoVIB-like"/>
</dbReference>
<proteinExistence type="predicted"/>
<dbReference type="PANTHER" id="PTHR14652">
    <property type="entry name" value="TYPE 2 DNA TOPOISOMERASE 6 SUBUNIT B-LIKE"/>
    <property type="match status" value="1"/>
</dbReference>
<comment type="caution">
    <text evidence="2">The sequence shown here is derived from an EMBL/GenBank/DDBJ whole genome shotgun (WGS) entry which is preliminary data.</text>
</comment>
<reference evidence="2" key="1">
    <citation type="journal article" date="2023" name="Science">
        <title>Genome structures resolve the early diversification of teleost fishes.</title>
        <authorList>
            <person name="Parey E."/>
            <person name="Louis A."/>
            <person name="Montfort J."/>
            <person name="Bouchez O."/>
            <person name="Roques C."/>
            <person name="Iampietro C."/>
            <person name="Lluch J."/>
            <person name="Castinel A."/>
            <person name="Donnadieu C."/>
            <person name="Desvignes T."/>
            <person name="Floi Bucao C."/>
            <person name="Jouanno E."/>
            <person name="Wen M."/>
            <person name="Mejri S."/>
            <person name="Dirks R."/>
            <person name="Jansen H."/>
            <person name="Henkel C."/>
            <person name="Chen W.J."/>
            <person name="Zahm M."/>
            <person name="Cabau C."/>
            <person name="Klopp C."/>
            <person name="Thompson A.W."/>
            <person name="Robinson-Rechavi M."/>
            <person name="Braasch I."/>
            <person name="Lecointre G."/>
            <person name="Bobe J."/>
            <person name="Postlethwait J.H."/>
            <person name="Berthelot C."/>
            <person name="Roest Crollius H."/>
            <person name="Guiguen Y."/>
        </authorList>
    </citation>
    <scope>NUCLEOTIDE SEQUENCE</scope>
    <source>
        <strain evidence="2">WJC10195</strain>
    </source>
</reference>
<evidence type="ECO:0000256" key="1">
    <source>
        <dbReference type="SAM" id="MobiDB-lite"/>
    </source>
</evidence>
<dbReference type="PANTHER" id="PTHR14652:SF2">
    <property type="entry name" value="TYPE 2 DNA TOPOISOMERASE 6 SUBUNIT B-LIKE"/>
    <property type="match status" value="1"/>
</dbReference>
<protein>
    <recommendedName>
        <fullName evidence="4">Type 2 DNA topoisomerase 6 subunit B-like</fullName>
    </recommendedName>
</protein>
<dbReference type="Pfam" id="PF15091">
    <property type="entry name" value="DUF4554"/>
    <property type="match status" value="1"/>
</dbReference>
<feature type="compositionally biased region" description="Basic and acidic residues" evidence="1">
    <location>
        <begin position="461"/>
        <end position="472"/>
    </location>
</feature>
<organism evidence="2 3">
    <name type="scientific">Synaphobranchus kaupii</name>
    <name type="common">Kaup's arrowtooth eel</name>
    <dbReference type="NCBI Taxonomy" id="118154"/>
    <lineage>
        <taxon>Eukaryota</taxon>
        <taxon>Metazoa</taxon>
        <taxon>Chordata</taxon>
        <taxon>Craniata</taxon>
        <taxon>Vertebrata</taxon>
        <taxon>Euteleostomi</taxon>
        <taxon>Actinopterygii</taxon>
        <taxon>Neopterygii</taxon>
        <taxon>Teleostei</taxon>
        <taxon>Anguilliformes</taxon>
        <taxon>Synaphobranchidae</taxon>
        <taxon>Synaphobranchus</taxon>
    </lineage>
</organism>
<accession>A0A9Q1IFM1</accession>
<gene>
    <name evidence="2" type="ORF">SKAU_G00369180</name>
</gene>
<feature type="region of interest" description="Disordered" evidence="1">
    <location>
        <begin position="450"/>
        <end position="559"/>
    </location>
</feature>
<dbReference type="Proteomes" id="UP001152622">
    <property type="component" value="Chromosome 18"/>
</dbReference>
<name>A0A9Q1IFM1_SYNKA</name>